<evidence type="ECO:0000259" key="6">
    <source>
        <dbReference type="PROSITE" id="PS51186"/>
    </source>
</evidence>
<dbReference type="Gene3D" id="3.40.630.30">
    <property type="match status" value="1"/>
</dbReference>
<dbReference type="EMBL" id="AP017378">
    <property type="protein sequence ID" value="BBD08840.1"/>
    <property type="molecule type" value="Genomic_DNA"/>
</dbReference>
<dbReference type="InterPro" id="IPR037138">
    <property type="entry name" value="His_deacetylse_dom_sf"/>
</dbReference>
<organism evidence="7 8">
    <name type="scientific">Desulfovibrio ferrophilus</name>
    <dbReference type="NCBI Taxonomy" id="241368"/>
    <lineage>
        <taxon>Bacteria</taxon>
        <taxon>Pseudomonadati</taxon>
        <taxon>Thermodesulfobacteriota</taxon>
        <taxon>Desulfovibrionia</taxon>
        <taxon>Desulfovibrionales</taxon>
        <taxon>Desulfovibrionaceae</taxon>
        <taxon>Desulfovibrio</taxon>
    </lineage>
</organism>
<evidence type="ECO:0000313" key="8">
    <source>
        <dbReference type="Proteomes" id="UP000269883"/>
    </source>
</evidence>
<protein>
    <submittedName>
        <fullName evidence="7">Histone deacetylase superfamily protein</fullName>
    </submittedName>
</protein>
<sequence length="584" mass="65978">MFRIRPIYDIRLPMDRVAVGKVQELLRERFSDIPAHEVEQLPALLANPFLKQYRTILFVAENGRGELRGFALLCHFPDLEFCYLDYISVRQRDGGGGIGSVLYERIREEAQALGDTALFFECLPDEKALCASPETLKENAARLRFYERYNARPIIGTAYETPLTPGGDCPPYLVVDSLGRSLHLSRKRIRSIVRAILTRKYHGICPQEYTDKVVESFTKSELELRPARYGIQAEIEASAISRLSQDKRIALVMNDKHDIHHVRERGYVEAPVRIPKIHKELIKSDLFVESRVRHYPESAIMAVHDKDYVNYLKRVCAKLPDDKSIYPYVFPIRNASRPPRELPVRAGYYCMDTFTPLNANAWKAAKRAVDCGLTAADELLGGRRAAYALVRPPGHHAERKAFGGFCYFNTSSIAAHRLSTLGTVAVLDIDYHHGNGTQNIFYDRKDVLTVSIHGHPRFAYPYFSGFSEEVGQGAGEGYNRNFPLLERVDGEKYRNTLRRALALIKDFNPTFLVVALGLDPAKGDPTGTWSLQARDFTANGLLIGELGLRTLVVQEGGYLIRSLGINARCFFQGLHEGATRALRR</sequence>
<dbReference type="GO" id="GO:0016787">
    <property type="term" value="F:hydrolase activity"/>
    <property type="evidence" value="ECO:0007669"/>
    <property type="project" value="UniProtKB-KW"/>
</dbReference>
<dbReference type="InterPro" id="IPR023696">
    <property type="entry name" value="Ureohydrolase_dom_sf"/>
</dbReference>
<dbReference type="InterPro" id="IPR000182">
    <property type="entry name" value="GNAT_dom"/>
</dbReference>
<evidence type="ECO:0000256" key="2">
    <source>
        <dbReference type="ARBA" id="ARBA00005947"/>
    </source>
</evidence>
<dbReference type="GO" id="GO:0016747">
    <property type="term" value="F:acyltransferase activity, transferring groups other than amino-acyl groups"/>
    <property type="evidence" value="ECO:0007669"/>
    <property type="project" value="InterPro"/>
</dbReference>
<comment type="similarity">
    <text evidence="2">Belongs to the histone deacetylase family.</text>
</comment>
<keyword evidence="3" id="KW-0479">Metal-binding</keyword>
<keyword evidence="4" id="KW-0378">Hydrolase</keyword>
<evidence type="ECO:0000256" key="5">
    <source>
        <dbReference type="ARBA" id="ARBA00022833"/>
    </source>
</evidence>
<dbReference type="Gene3D" id="3.40.800.20">
    <property type="entry name" value="Histone deacetylase domain"/>
    <property type="match status" value="1"/>
</dbReference>
<dbReference type="RefSeq" id="WP_126379277.1">
    <property type="nucleotide sequence ID" value="NZ_AP017378.1"/>
</dbReference>
<dbReference type="Proteomes" id="UP000269883">
    <property type="component" value="Chromosome"/>
</dbReference>
<evidence type="ECO:0000256" key="3">
    <source>
        <dbReference type="ARBA" id="ARBA00022723"/>
    </source>
</evidence>
<keyword evidence="5" id="KW-0862">Zinc</keyword>
<dbReference type="OrthoDB" id="9808367at2"/>
<dbReference type="SUPFAM" id="SSF52768">
    <property type="entry name" value="Arginase/deacetylase"/>
    <property type="match status" value="1"/>
</dbReference>
<dbReference type="SUPFAM" id="SSF55729">
    <property type="entry name" value="Acyl-CoA N-acyltransferases (Nat)"/>
    <property type="match status" value="1"/>
</dbReference>
<dbReference type="PRINTS" id="PR01270">
    <property type="entry name" value="HDASUPER"/>
</dbReference>
<dbReference type="PROSITE" id="PS51186">
    <property type="entry name" value="GNAT"/>
    <property type="match status" value="1"/>
</dbReference>
<dbReference type="Pfam" id="PF00583">
    <property type="entry name" value="Acetyltransf_1"/>
    <property type="match status" value="1"/>
</dbReference>
<evidence type="ECO:0000256" key="4">
    <source>
        <dbReference type="ARBA" id="ARBA00022801"/>
    </source>
</evidence>
<dbReference type="PANTHER" id="PTHR10625">
    <property type="entry name" value="HISTONE DEACETYLASE HDAC1-RELATED"/>
    <property type="match status" value="1"/>
</dbReference>
<dbReference type="GO" id="GO:0040029">
    <property type="term" value="P:epigenetic regulation of gene expression"/>
    <property type="evidence" value="ECO:0007669"/>
    <property type="project" value="TreeGrafter"/>
</dbReference>
<dbReference type="CDD" id="cd10001">
    <property type="entry name" value="HDAC_classII_APAH"/>
    <property type="match status" value="1"/>
</dbReference>
<evidence type="ECO:0000256" key="1">
    <source>
        <dbReference type="ARBA" id="ARBA00001947"/>
    </source>
</evidence>
<dbReference type="GO" id="GO:0004407">
    <property type="term" value="F:histone deacetylase activity"/>
    <property type="evidence" value="ECO:0007669"/>
    <property type="project" value="TreeGrafter"/>
</dbReference>
<dbReference type="InterPro" id="IPR023801">
    <property type="entry name" value="His_deacetylse_dom"/>
</dbReference>
<dbReference type="AlphaFoldDB" id="A0A2Z6B085"/>
<dbReference type="Pfam" id="PF00850">
    <property type="entry name" value="Hist_deacetyl"/>
    <property type="match status" value="1"/>
</dbReference>
<dbReference type="InterPro" id="IPR016181">
    <property type="entry name" value="Acyl_CoA_acyltransferase"/>
</dbReference>
<dbReference type="KEGG" id="dfl:DFE_2114"/>
<evidence type="ECO:0000313" key="7">
    <source>
        <dbReference type="EMBL" id="BBD08840.1"/>
    </source>
</evidence>
<dbReference type="GO" id="GO:0046872">
    <property type="term" value="F:metal ion binding"/>
    <property type="evidence" value="ECO:0007669"/>
    <property type="project" value="UniProtKB-KW"/>
</dbReference>
<feature type="domain" description="N-acetyltransferase" evidence="6">
    <location>
        <begin position="8"/>
        <end position="179"/>
    </location>
</feature>
<dbReference type="PANTHER" id="PTHR10625:SF17">
    <property type="entry name" value="HISTONE DEACETYLASE 8"/>
    <property type="match status" value="1"/>
</dbReference>
<dbReference type="InterPro" id="IPR000286">
    <property type="entry name" value="HDACs"/>
</dbReference>
<accession>A0A2Z6B085</accession>
<keyword evidence="8" id="KW-1185">Reference proteome</keyword>
<reference evidence="7 8" key="1">
    <citation type="journal article" date="2018" name="Sci. Adv.">
        <title>Multi-heme cytochromes provide a pathway for survival in energy-limited environments.</title>
        <authorList>
            <person name="Deng X."/>
            <person name="Dohmae N."/>
            <person name="Nealson K.H."/>
            <person name="Hashimoto K."/>
            <person name="Okamoto A."/>
        </authorList>
    </citation>
    <scope>NUCLEOTIDE SEQUENCE [LARGE SCALE GENOMIC DNA]</scope>
    <source>
        <strain evidence="7 8">IS5</strain>
    </source>
</reference>
<gene>
    <name evidence="7" type="ORF">DFE_2114</name>
</gene>
<name>A0A2Z6B085_9BACT</name>
<proteinExistence type="inferred from homology"/>
<comment type="cofactor">
    <cofactor evidence="1">
        <name>Zn(2+)</name>
        <dbReference type="ChEBI" id="CHEBI:29105"/>
    </cofactor>
</comment>